<dbReference type="Pfam" id="PF00210">
    <property type="entry name" value="Ferritin"/>
    <property type="match status" value="1"/>
</dbReference>
<evidence type="ECO:0000256" key="2">
    <source>
        <dbReference type="RuleBase" id="RU003875"/>
    </source>
</evidence>
<keyword evidence="4" id="KW-0238">DNA-binding</keyword>
<dbReference type="PANTHER" id="PTHR42932:SF1">
    <property type="entry name" value="GENERAL STRESS PROTEIN 20U"/>
    <property type="match status" value="1"/>
</dbReference>
<keyword evidence="5" id="KW-1185">Reference proteome</keyword>
<dbReference type="PANTHER" id="PTHR42932">
    <property type="entry name" value="GENERAL STRESS PROTEIN 20U"/>
    <property type="match status" value="1"/>
</dbReference>
<reference evidence="4 5" key="1">
    <citation type="submission" date="2024-05" db="EMBL/GenBank/DDBJ databases">
        <authorList>
            <person name="Duchaud E."/>
        </authorList>
    </citation>
    <scope>NUCLEOTIDE SEQUENCE [LARGE SCALE GENOMIC DNA]</scope>
    <source>
        <strain evidence="4">Ena-SAMPLE-TAB-13-05-2024-13:56:06:370-140302</strain>
    </source>
</reference>
<evidence type="ECO:0000259" key="3">
    <source>
        <dbReference type="Pfam" id="PF00210"/>
    </source>
</evidence>
<dbReference type="Proteomes" id="UP001497416">
    <property type="component" value="Unassembled WGS sequence"/>
</dbReference>
<organism evidence="4 5">
    <name type="scientific">Tenacibaculum platacis</name>
    <dbReference type="NCBI Taxonomy" id="3137852"/>
    <lineage>
        <taxon>Bacteria</taxon>
        <taxon>Pseudomonadati</taxon>
        <taxon>Bacteroidota</taxon>
        <taxon>Flavobacteriia</taxon>
        <taxon>Flavobacteriales</taxon>
        <taxon>Flavobacteriaceae</taxon>
        <taxon>Tenacibaculum</taxon>
    </lineage>
</organism>
<feature type="domain" description="Ferritin/DPS" evidence="3">
    <location>
        <begin position="18"/>
        <end position="155"/>
    </location>
</feature>
<accession>A0ABM9P5Y3</accession>
<sequence>MTKTIIGLDKLKSEKLVEELNLLLANFQLYYQNLRGLHWNIKGKNFFELHAKFEELYTDSQMKIDLLAERVLTLQGEPLHTFEDYMKIGSVPIGKSISKDEEAITLVLNSLTELLKIERDILETSDDANDEGTNSMMSDFIVEQEKTVWMLNAWLAG</sequence>
<dbReference type="Gene3D" id="1.20.1260.10">
    <property type="match status" value="1"/>
</dbReference>
<evidence type="ECO:0000256" key="1">
    <source>
        <dbReference type="ARBA" id="ARBA00009497"/>
    </source>
</evidence>
<protein>
    <submittedName>
        <fullName evidence="4">Starvation-inducible DNA-binding protein</fullName>
    </submittedName>
</protein>
<dbReference type="EMBL" id="CAXIXY010000009">
    <property type="protein sequence ID" value="CAL2094585.1"/>
    <property type="molecule type" value="Genomic_DNA"/>
</dbReference>
<comment type="similarity">
    <text evidence="1 2">Belongs to the Dps family.</text>
</comment>
<dbReference type="PROSITE" id="PS00818">
    <property type="entry name" value="DPS_1"/>
    <property type="match status" value="1"/>
</dbReference>
<evidence type="ECO:0000313" key="5">
    <source>
        <dbReference type="Proteomes" id="UP001497416"/>
    </source>
</evidence>
<dbReference type="CDD" id="cd01043">
    <property type="entry name" value="DPS"/>
    <property type="match status" value="1"/>
</dbReference>
<dbReference type="SUPFAM" id="SSF47240">
    <property type="entry name" value="Ferritin-like"/>
    <property type="match status" value="1"/>
</dbReference>
<dbReference type="InterPro" id="IPR008331">
    <property type="entry name" value="Ferritin_DPS_dom"/>
</dbReference>
<dbReference type="PIRSF" id="PIRSF005900">
    <property type="entry name" value="Dps"/>
    <property type="match status" value="1"/>
</dbReference>
<comment type="caution">
    <text evidence="4">The sequence shown here is derived from an EMBL/GenBank/DDBJ whole genome shotgun (WGS) entry which is preliminary data.</text>
</comment>
<dbReference type="PRINTS" id="PR01346">
    <property type="entry name" value="HELNAPAPROT"/>
</dbReference>
<dbReference type="InterPro" id="IPR002177">
    <property type="entry name" value="DPS_DNA-bd"/>
</dbReference>
<dbReference type="InterPro" id="IPR012347">
    <property type="entry name" value="Ferritin-like"/>
</dbReference>
<dbReference type="RefSeq" id="WP_348713984.1">
    <property type="nucleotide sequence ID" value="NZ_CAXIXY010000009.1"/>
</dbReference>
<dbReference type="GO" id="GO:0003677">
    <property type="term" value="F:DNA binding"/>
    <property type="evidence" value="ECO:0007669"/>
    <property type="project" value="UniProtKB-KW"/>
</dbReference>
<gene>
    <name evidence="4" type="ORF">T190607A01A_70062</name>
</gene>
<name>A0ABM9P5Y3_9FLAO</name>
<dbReference type="InterPro" id="IPR009078">
    <property type="entry name" value="Ferritin-like_SF"/>
</dbReference>
<dbReference type="InterPro" id="IPR023188">
    <property type="entry name" value="DPS_DNA-bd_CS"/>
</dbReference>
<evidence type="ECO:0000313" key="4">
    <source>
        <dbReference type="EMBL" id="CAL2094585.1"/>
    </source>
</evidence>
<proteinExistence type="inferred from homology"/>